<proteinExistence type="predicted"/>
<dbReference type="Proteomes" id="UP000237000">
    <property type="component" value="Unassembled WGS sequence"/>
</dbReference>
<protein>
    <submittedName>
        <fullName evidence="2">Uncharacterized protein</fullName>
    </submittedName>
</protein>
<dbReference type="InParanoid" id="A0A2P5BRG3"/>
<evidence type="ECO:0000313" key="3">
    <source>
        <dbReference type="Proteomes" id="UP000237000"/>
    </source>
</evidence>
<gene>
    <name evidence="2" type="ORF">TorRG33x02_311540</name>
</gene>
<accession>A0A2P5BRG3</accession>
<evidence type="ECO:0000313" key="2">
    <source>
        <dbReference type="EMBL" id="PON51376.1"/>
    </source>
</evidence>
<name>A0A2P5BRG3_TREOI</name>
<feature type="region of interest" description="Disordered" evidence="1">
    <location>
        <begin position="81"/>
        <end position="103"/>
    </location>
</feature>
<evidence type="ECO:0000256" key="1">
    <source>
        <dbReference type="SAM" id="MobiDB-lite"/>
    </source>
</evidence>
<reference evidence="3" key="1">
    <citation type="submission" date="2016-06" db="EMBL/GenBank/DDBJ databases">
        <title>Parallel loss of symbiosis genes in relatives of nitrogen-fixing non-legume Parasponia.</title>
        <authorList>
            <person name="Van Velzen R."/>
            <person name="Holmer R."/>
            <person name="Bu F."/>
            <person name="Rutten L."/>
            <person name="Van Zeijl A."/>
            <person name="Liu W."/>
            <person name="Santuari L."/>
            <person name="Cao Q."/>
            <person name="Sharma T."/>
            <person name="Shen D."/>
            <person name="Roswanjaya Y."/>
            <person name="Wardhani T."/>
            <person name="Kalhor M.S."/>
            <person name="Jansen J."/>
            <person name="Van den Hoogen J."/>
            <person name="Gungor B."/>
            <person name="Hartog M."/>
            <person name="Hontelez J."/>
            <person name="Verver J."/>
            <person name="Yang W.-C."/>
            <person name="Schijlen E."/>
            <person name="Repin R."/>
            <person name="Schilthuizen M."/>
            <person name="Schranz E."/>
            <person name="Heidstra R."/>
            <person name="Miyata K."/>
            <person name="Fedorova E."/>
            <person name="Kohlen W."/>
            <person name="Bisseling T."/>
            <person name="Smit S."/>
            <person name="Geurts R."/>
        </authorList>
    </citation>
    <scope>NUCLEOTIDE SEQUENCE [LARGE SCALE GENOMIC DNA]</scope>
    <source>
        <strain evidence="3">cv. RG33-2</strain>
    </source>
</reference>
<comment type="caution">
    <text evidence="2">The sequence shown here is derived from an EMBL/GenBank/DDBJ whole genome shotgun (WGS) entry which is preliminary data.</text>
</comment>
<keyword evidence="3" id="KW-1185">Reference proteome</keyword>
<dbReference type="AlphaFoldDB" id="A0A2P5BRG3"/>
<sequence>MAMAEELELGFRMSKAKARSGVIRVWDKGMSSSGEGSSSSHLENQLESSSLIVRSSPRIWANHPIHFLFVIIFDTKLRDLSGKDNYENSNNNYDEKKKNQKGR</sequence>
<dbReference type="OrthoDB" id="10607453at2759"/>
<dbReference type="EMBL" id="JXTC01000473">
    <property type="protein sequence ID" value="PON51376.1"/>
    <property type="molecule type" value="Genomic_DNA"/>
</dbReference>
<organism evidence="2 3">
    <name type="scientific">Trema orientale</name>
    <name type="common">Charcoal tree</name>
    <name type="synonym">Celtis orientalis</name>
    <dbReference type="NCBI Taxonomy" id="63057"/>
    <lineage>
        <taxon>Eukaryota</taxon>
        <taxon>Viridiplantae</taxon>
        <taxon>Streptophyta</taxon>
        <taxon>Embryophyta</taxon>
        <taxon>Tracheophyta</taxon>
        <taxon>Spermatophyta</taxon>
        <taxon>Magnoliopsida</taxon>
        <taxon>eudicotyledons</taxon>
        <taxon>Gunneridae</taxon>
        <taxon>Pentapetalae</taxon>
        <taxon>rosids</taxon>
        <taxon>fabids</taxon>
        <taxon>Rosales</taxon>
        <taxon>Cannabaceae</taxon>
        <taxon>Trema</taxon>
    </lineage>
</organism>